<gene>
    <name evidence="12" type="ORF">RMCFA_2633</name>
</gene>
<dbReference type="GO" id="GO:0003677">
    <property type="term" value="F:DNA binding"/>
    <property type="evidence" value="ECO:0007669"/>
    <property type="project" value="InterPro"/>
</dbReference>
<keyword evidence="3 10" id="KW-0812">Transmembrane</keyword>
<feature type="transmembrane region" description="Helical" evidence="10">
    <location>
        <begin position="42"/>
        <end position="63"/>
    </location>
</feature>
<comment type="subcellular location">
    <subcellularLocation>
        <location evidence="1">Cell membrane</location>
        <topology evidence="1">Multi-pass membrane protein</topology>
    </subcellularLocation>
</comment>
<organism evidence="12 13">
    <name type="scientific">Mycolicibacterium fortuitum subsp. acetamidolyticum</name>
    <dbReference type="NCBI Taxonomy" id="144550"/>
    <lineage>
        <taxon>Bacteria</taxon>
        <taxon>Bacillati</taxon>
        <taxon>Actinomycetota</taxon>
        <taxon>Actinomycetes</taxon>
        <taxon>Mycobacteriales</taxon>
        <taxon>Mycobacteriaceae</taxon>
        <taxon>Mycolicibacterium</taxon>
    </lineage>
</organism>
<dbReference type="Proteomes" id="UP000069705">
    <property type="component" value="Unassembled WGS sequence"/>
</dbReference>
<proteinExistence type="predicted"/>
<feature type="region of interest" description="Disordered" evidence="9">
    <location>
        <begin position="153"/>
        <end position="172"/>
    </location>
</feature>
<evidence type="ECO:0000256" key="6">
    <source>
        <dbReference type="ARBA" id="ARBA00022989"/>
    </source>
</evidence>
<keyword evidence="2" id="KW-1003">Cell membrane</keyword>
<evidence type="ECO:0000256" key="7">
    <source>
        <dbReference type="ARBA" id="ARBA00023136"/>
    </source>
</evidence>
<dbReference type="Gene3D" id="3.40.50.300">
    <property type="entry name" value="P-loop containing nucleotide triphosphate hydrolases"/>
    <property type="match status" value="1"/>
</dbReference>
<feature type="region of interest" description="Disordered" evidence="9">
    <location>
        <begin position="1"/>
        <end position="21"/>
    </location>
</feature>
<evidence type="ECO:0000313" key="12">
    <source>
        <dbReference type="EMBL" id="GAT02521.1"/>
    </source>
</evidence>
<dbReference type="EMBL" id="BCSZ01000025">
    <property type="protein sequence ID" value="GAT02521.1"/>
    <property type="molecule type" value="Genomic_DNA"/>
</dbReference>
<dbReference type="PROSITE" id="PS50901">
    <property type="entry name" value="FTSK"/>
    <property type="match status" value="1"/>
</dbReference>
<keyword evidence="12" id="KW-0131">Cell cycle</keyword>
<evidence type="ECO:0000256" key="9">
    <source>
        <dbReference type="SAM" id="MobiDB-lite"/>
    </source>
</evidence>
<accession>A0A100WQH8</accession>
<dbReference type="NCBIfam" id="TIGR03924">
    <property type="entry name" value="T7SS_EccC_a"/>
    <property type="match status" value="1"/>
</dbReference>
<comment type="caution">
    <text evidence="12">The sequence shown here is derived from an EMBL/GenBank/DDBJ whole genome shotgun (WGS) entry which is preliminary data.</text>
</comment>
<evidence type="ECO:0000313" key="13">
    <source>
        <dbReference type="Proteomes" id="UP000069705"/>
    </source>
</evidence>
<feature type="transmembrane region" description="Helical" evidence="10">
    <location>
        <begin position="75"/>
        <end position="94"/>
    </location>
</feature>
<dbReference type="GO" id="GO:0005886">
    <property type="term" value="C:plasma membrane"/>
    <property type="evidence" value="ECO:0007669"/>
    <property type="project" value="UniProtKB-SubCell"/>
</dbReference>
<reference evidence="13" key="2">
    <citation type="submission" date="2016-02" db="EMBL/GenBank/DDBJ databases">
        <title>Draft genome sequence of five rapidly growing Mycobacterium species.</title>
        <authorList>
            <person name="Katahira K."/>
            <person name="Gotou Y."/>
            <person name="Iida K."/>
            <person name="Ogura Y."/>
            <person name="Hayashi T."/>
        </authorList>
    </citation>
    <scope>NUCLEOTIDE SEQUENCE [LARGE SCALE GENOMIC DNA]</scope>
    <source>
        <strain evidence="13">JCM6368</strain>
    </source>
</reference>
<feature type="domain" description="FtsK" evidence="11">
    <location>
        <begin position="481"/>
        <end position="683"/>
    </location>
</feature>
<reference evidence="12 13" key="1">
    <citation type="journal article" date="2016" name="Genome Announc.">
        <title>Draft Genome Sequences of Five Rapidly Growing Mycobacterium Species, M. thermoresistibile, M. fortuitum subsp. acetamidolyticum, M. canariasense, M. brisbanense, and M. novocastrense.</title>
        <authorList>
            <person name="Katahira K."/>
            <person name="Ogura Y."/>
            <person name="Gotoh Y."/>
            <person name="Hayashi T."/>
        </authorList>
    </citation>
    <scope>NUCLEOTIDE SEQUENCE [LARGE SCALE GENOMIC DNA]</scope>
    <source>
        <strain evidence="12 13">JCM6368</strain>
    </source>
</reference>
<evidence type="ECO:0000256" key="4">
    <source>
        <dbReference type="ARBA" id="ARBA00022741"/>
    </source>
</evidence>
<dbReference type="SUPFAM" id="SSF52540">
    <property type="entry name" value="P-loop containing nucleoside triphosphate hydrolases"/>
    <property type="match status" value="1"/>
</dbReference>
<evidence type="ECO:0000256" key="3">
    <source>
        <dbReference type="ARBA" id="ARBA00022692"/>
    </source>
</evidence>
<dbReference type="InterPro" id="IPR050206">
    <property type="entry name" value="FtsK/SpoIIIE/SftA"/>
</dbReference>
<dbReference type="Pfam" id="PF01580">
    <property type="entry name" value="FtsK_SpoIIIE"/>
    <property type="match status" value="1"/>
</dbReference>
<keyword evidence="4 8" id="KW-0547">Nucleotide-binding</keyword>
<sequence length="766" mass="84410">MTTRKFNPNYSDRGPEPVSGEATIATPDEIGEEIEQHGLQRYLLPVMAAVMVMMVVGMLYFSFSGGPKNFQPQTMMFPLMFIMMGLSVFAARIGSNSKSVPELNAERKRYLRYLTDLRKRVATSAARQIEFWSYHAPHPDDLTGLVGKRRQWSRQANTAADNSEPQQHNKTRDYRDDLFLVTRVCTGTVPADDKLLRAEGEEGQLAGPDAGPKPYLEPVQYMWLIKFLRTHGLIENCPKVISIKDHPTIAIGGDPTRTAGLLRAMLCHLALFHDPEALQIRVLTDNPDDPDWEWLKWLPHLHHNTAKGLNGPQRWISPNNVENIKDLLANGPHVRDAAPTGTYTVVLNLSGTTTYPTEGKAGVTYITLGQTRAEYQLSVNAEGTLRHVSRAPGASRTWEVLGTADCMSANAAAIFASRLAGWSITGEQLPTTKAVAEKLDTGFLAMIGANSPDEVTPARWREFPDGDRDRLRFPIGHQRPTGEIQALDIKEGAEFGMGPHGILIGTTGSGKSETLATLLLSGMADHGPNQLNLLLVDFKGGVSFIGMEDDPRVLAIITNLETERDLISRFKVVVRGEVHRRENLLRDSGFPSLAAYEEARQNGANLPPIPALLVVIDEFAEMMEVYPDFLDIFDQITRVGRSLRIHLLLATQAISNISKEWSKLEGKMGYKICLRTETSAESQQVIGTREAYYLKRGDEGAGYLKVGGDPPILFKTAYTGGKWQPPTDRQAVTSTTSPTSPTKPAKKDPGLAVSMFTADSSRTPAA</sequence>
<keyword evidence="12" id="KW-0132">Cell division</keyword>
<dbReference type="PANTHER" id="PTHR22683:SF1">
    <property type="entry name" value="TYPE VII SECRETION SYSTEM PROTEIN ESSC"/>
    <property type="match status" value="1"/>
</dbReference>
<evidence type="ECO:0000256" key="10">
    <source>
        <dbReference type="SAM" id="Phobius"/>
    </source>
</evidence>
<dbReference type="GO" id="GO:0051301">
    <property type="term" value="P:cell division"/>
    <property type="evidence" value="ECO:0007669"/>
    <property type="project" value="UniProtKB-KW"/>
</dbReference>
<feature type="region of interest" description="Disordered" evidence="9">
    <location>
        <begin position="718"/>
        <end position="766"/>
    </location>
</feature>
<keyword evidence="5 8" id="KW-0067">ATP-binding</keyword>
<evidence type="ECO:0000256" key="8">
    <source>
        <dbReference type="PROSITE-ProRule" id="PRU00289"/>
    </source>
</evidence>
<dbReference type="RefSeq" id="WP_061263625.1">
    <property type="nucleotide sequence ID" value="NZ_BCSZ01000025.1"/>
</dbReference>
<feature type="compositionally biased region" description="Polar residues" evidence="9">
    <location>
        <begin position="153"/>
        <end position="168"/>
    </location>
</feature>
<feature type="compositionally biased region" description="Polar residues" evidence="9">
    <location>
        <begin position="757"/>
        <end position="766"/>
    </location>
</feature>
<dbReference type="InterPro" id="IPR023836">
    <property type="entry name" value="EccCa-like_Actinobacteria"/>
</dbReference>
<dbReference type="CDD" id="cd01127">
    <property type="entry name" value="TrwB_TraG_TraD_VirD4"/>
    <property type="match status" value="1"/>
</dbReference>
<evidence type="ECO:0000256" key="2">
    <source>
        <dbReference type="ARBA" id="ARBA00022475"/>
    </source>
</evidence>
<dbReference type="InterPro" id="IPR027417">
    <property type="entry name" value="P-loop_NTPase"/>
</dbReference>
<keyword evidence="6 10" id="KW-1133">Transmembrane helix</keyword>
<feature type="compositionally biased region" description="Polar residues" evidence="9">
    <location>
        <begin position="1"/>
        <end position="10"/>
    </location>
</feature>
<evidence type="ECO:0000256" key="1">
    <source>
        <dbReference type="ARBA" id="ARBA00004651"/>
    </source>
</evidence>
<dbReference type="AlphaFoldDB" id="A0A100WQH8"/>
<evidence type="ECO:0000256" key="5">
    <source>
        <dbReference type="ARBA" id="ARBA00022840"/>
    </source>
</evidence>
<dbReference type="GO" id="GO:0005524">
    <property type="term" value="F:ATP binding"/>
    <property type="evidence" value="ECO:0007669"/>
    <property type="project" value="UniProtKB-UniRule"/>
</dbReference>
<dbReference type="InterPro" id="IPR002543">
    <property type="entry name" value="FtsK_dom"/>
</dbReference>
<protein>
    <submittedName>
        <fullName evidence="12">Cell division protein FtsK/SpoIIIE</fullName>
    </submittedName>
</protein>
<dbReference type="PANTHER" id="PTHR22683">
    <property type="entry name" value="SPORULATION PROTEIN RELATED"/>
    <property type="match status" value="1"/>
</dbReference>
<feature type="binding site" evidence="8">
    <location>
        <begin position="505"/>
        <end position="512"/>
    </location>
    <ligand>
        <name>ATP</name>
        <dbReference type="ChEBI" id="CHEBI:30616"/>
    </ligand>
</feature>
<feature type="compositionally biased region" description="Low complexity" evidence="9">
    <location>
        <begin position="733"/>
        <end position="743"/>
    </location>
</feature>
<name>A0A100WQH8_MYCFO</name>
<keyword evidence="7 10" id="KW-0472">Membrane</keyword>
<evidence type="ECO:0000259" key="11">
    <source>
        <dbReference type="PROSITE" id="PS50901"/>
    </source>
</evidence>